<sequence length="62" mass="6741">MSVTSPPVKATLFCPECPHRSHVDGDWVRVEQTDGTRLVCPDCWATVAVRPPAEPSPPTVGR</sequence>
<organism evidence="2 3">
    <name type="scientific">Haloglomus irregulare</name>
    <dbReference type="NCBI Taxonomy" id="2234134"/>
    <lineage>
        <taxon>Archaea</taxon>
        <taxon>Methanobacteriati</taxon>
        <taxon>Methanobacteriota</taxon>
        <taxon>Stenosarchaea group</taxon>
        <taxon>Halobacteria</taxon>
        <taxon>Halobacteriales</taxon>
        <taxon>Natronomonadaceae</taxon>
        <taxon>Haloglomus</taxon>
    </lineage>
</organism>
<comment type="caution">
    <text evidence="2">The sequence shown here is derived from an EMBL/GenBank/DDBJ whole genome shotgun (WGS) entry which is preliminary data.</text>
</comment>
<dbReference type="RefSeq" id="WP_144262685.1">
    <property type="nucleotide sequence ID" value="NZ_QMDX01000009.1"/>
</dbReference>
<proteinExistence type="predicted"/>
<dbReference type="Proteomes" id="UP000319894">
    <property type="component" value="Unassembled WGS sequence"/>
</dbReference>
<evidence type="ECO:0000259" key="1">
    <source>
        <dbReference type="Pfam" id="PF26408"/>
    </source>
</evidence>
<name>A0A554MXY6_9EURY</name>
<dbReference type="InterPro" id="IPR058419">
    <property type="entry name" value="DUF8106"/>
</dbReference>
<dbReference type="EMBL" id="QMDX01000009">
    <property type="protein sequence ID" value="TSD09997.1"/>
    <property type="molecule type" value="Genomic_DNA"/>
</dbReference>
<dbReference type="AlphaFoldDB" id="A0A554MXY6"/>
<feature type="domain" description="DUF8106" evidence="1">
    <location>
        <begin position="9"/>
        <end position="50"/>
    </location>
</feature>
<keyword evidence="3" id="KW-1185">Reference proteome</keyword>
<evidence type="ECO:0000313" key="2">
    <source>
        <dbReference type="EMBL" id="TSD09997.1"/>
    </source>
</evidence>
<protein>
    <recommendedName>
        <fullName evidence="1">DUF8106 domain-containing protein</fullName>
    </recommendedName>
</protein>
<gene>
    <name evidence="2" type="ORF">DP107_13495</name>
</gene>
<dbReference type="Pfam" id="PF26408">
    <property type="entry name" value="DUF8106"/>
    <property type="match status" value="1"/>
</dbReference>
<accession>A0A554MXY6</accession>
<evidence type="ECO:0000313" key="3">
    <source>
        <dbReference type="Proteomes" id="UP000319894"/>
    </source>
</evidence>
<reference evidence="2 3" key="1">
    <citation type="submission" date="2018-06" db="EMBL/GenBank/DDBJ databases">
        <title>Natronomonas sp. F16-60 a new haloarchaeon isolated from a solar saltern of Isla Cristina, Huelva, Spain.</title>
        <authorList>
            <person name="Duran-Viseras A."/>
            <person name="Sanchez-Porro C."/>
            <person name="Ventosa A."/>
        </authorList>
    </citation>
    <scope>NUCLEOTIDE SEQUENCE [LARGE SCALE GENOMIC DNA]</scope>
    <source>
        <strain evidence="2 3">F16-60</strain>
    </source>
</reference>
<dbReference type="OrthoDB" id="209680at2157"/>
<dbReference type="InParanoid" id="A0A554MXY6"/>